<dbReference type="PANTHER" id="PTHR43003:SF5">
    <property type="entry name" value="DNA-3-METHYLADENINE GLYCOSYLASE"/>
    <property type="match status" value="1"/>
</dbReference>
<dbReference type="EC" id="3.2.2.21" evidence="2"/>
<evidence type="ECO:0000256" key="4">
    <source>
        <dbReference type="ARBA" id="ARBA00023204"/>
    </source>
</evidence>
<dbReference type="InterPro" id="IPR051912">
    <property type="entry name" value="Alkylbase_DNA_Glycosylase/TA"/>
</dbReference>
<dbReference type="PANTHER" id="PTHR43003">
    <property type="entry name" value="DNA-3-METHYLADENINE GLYCOSYLASE"/>
    <property type="match status" value="1"/>
</dbReference>
<protein>
    <recommendedName>
        <fullName evidence="2">DNA-3-methyladenine glycosylase II</fullName>
        <ecNumber evidence="2">3.2.2.21</ecNumber>
    </recommendedName>
</protein>
<dbReference type="InterPro" id="IPR011257">
    <property type="entry name" value="DNA_glycosylase"/>
</dbReference>
<evidence type="ECO:0000256" key="1">
    <source>
        <dbReference type="ARBA" id="ARBA00000086"/>
    </source>
</evidence>
<dbReference type="Gene3D" id="1.10.340.30">
    <property type="entry name" value="Hypothetical protein, domain 2"/>
    <property type="match status" value="1"/>
</dbReference>
<name>A0ABS1B9I2_9MICO</name>
<sequence>MAAGHTVTHDLEVRGPWSLSTSRRFWEGFAPQRLPSQEGPLTTVFRADRTWEPLRAQVTQDGPIARISVGRTDGGDPRDPEAAIAQVARFLSLDVDAGSWPTIGEHDPVIGDLQRELPGLRPCGFHSPYEAAAWAVLSQRIRITQAASLRERLTADLGEDGAFPAPQALLEADLDLPGRKTEYLRAVARAALDGTLDGEHLRDLDPDDAFTEVQGILGLGPFAAELVVIRGANAPDALPRHERRLAQEITERYGEDADVAAVSSAWRPLRSWAAVLLRIGREERTGEIEGRRPGRE</sequence>
<evidence type="ECO:0000256" key="3">
    <source>
        <dbReference type="ARBA" id="ARBA00022763"/>
    </source>
</evidence>
<dbReference type="SMART" id="SM00478">
    <property type="entry name" value="ENDO3c"/>
    <property type="match status" value="1"/>
</dbReference>
<evidence type="ECO:0000313" key="6">
    <source>
        <dbReference type="EMBL" id="MBK0331311.1"/>
    </source>
</evidence>
<reference evidence="6 7" key="1">
    <citation type="submission" date="2020-12" db="EMBL/GenBank/DDBJ databases">
        <title>Brachybacterium sp. MASK1Z-5, whole genome shotgun sequence.</title>
        <authorList>
            <person name="Tuo L."/>
        </authorList>
    </citation>
    <scope>NUCLEOTIDE SEQUENCE [LARGE SCALE GENOMIC DNA]</scope>
    <source>
        <strain evidence="6 7">MASK1Z-5</strain>
    </source>
</reference>
<keyword evidence="3" id="KW-0227">DNA damage</keyword>
<evidence type="ECO:0000313" key="7">
    <source>
        <dbReference type="Proteomes" id="UP000612352"/>
    </source>
</evidence>
<comment type="caution">
    <text evidence="6">The sequence shown here is derived from an EMBL/GenBank/DDBJ whole genome shotgun (WGS) entry which is preliminary data.</text>
</comment>
<accession>A0ABS1B9I2</accession>
<feature type="domain" description="HhH-GPD" evidence="5">
    <location>
        <begin position="137"/>
        <end position="282"/>
    </location>
</feature>
<proteinExistence type="predicted"/>
<dbReference type="InterPro" id="IPR003265">
    <property type="entry name" value="HhH-GPD_domain"/>
</dbReference>
<dbReference type="Proteomes" id="UP000612352">
    <property type="component" value="Unassembled WGS sequence"/>
</dbReference>
<dbReference type="SUPFAM" id="SSF48150">
    <property type="entry name" value="DNA-glycosylase"/>
    <property type="match status" value="1"/>
</dbReference>
<dbReference type="RefSeq" id="WP_200501936.1">
    <property type="nucleotide sequence ID" value="NZ_JAEDAJ010000003.1"/>
</dbReference>
<gene>
    <name evidence="6" type="ORF">I8D64_07835</name>
</gene>
<organism evidence="6 7">
    <name type="scientific">Brachybacterium halotolerans</name>
    <dbReference type="NCBI Taxonomy" id="2795215"/>
    <lineage>
        <taxon>Bacteria</taxon>
        <taxon>Bacillati</taxon>
        <taxon>Actinomycetota</taxon>
        <taxon>Actinomycetes</taxon>
        <taxon>Micrococcales</taxon>
        <taxon>Dermabacteraceae</taxon>
        <taxon>Brachybacterium</taxon>
    </lineage>
</organism>
<dbReference type="EMBL" id="JAEDAJ010000003">
    <property type="protein sequence ID" value="MBK0331311.1"/>
    <property type="molecule type" value="Genomic_DNA"/>
</dbReference>
<keyword evidence="4" id="KW-0234">DNA repair</keyword>
<keyword evidence="7" id="KW-1185">Reference proteome</keyword>
<comment type="catalytic activity">
    <reaction evidence="1">
        <text>Hydrolysis of alkylated DNA, releasing 3-methyladenine, 3-methylguanine, 7-methylguanine and 7-methyladenine.</text>
        <dbReference type="EC" id="3.2.2.21"/>
    </reaction>
</comment>
<evidence type="ECO:0000256" key="2">
    <source>
        <dbReference type="ARBA" id="ARBA00012000"/>
    </source>
</evidence>
<evidence type="ECO:0000259" key="5">
    <source>
        <dbReference type="SMART" id="SM00478"/>
    </source>
</evidence>
<dbReference type="Gene3D" id="1.10.1670.40">
    <property type="match status" value="1"/>
</dbReference>